<reference evidence="1" key="1">
    <citation type="submission" date="2020-03" db="EMBL/GenBank/DDBJ databases">
        <title>The deep terrestrial virosphere.</title>
        <authorList>
            <person name="Holmfeldt K."/>
            <person name="Nilsson E."/>
            <person name="Simone D."/>
            <person name="Lopez-Fernandez M."/>
            <person name="Wu X."/>
            <person name="de Brujin I."/>
            <person name="Lundin D."/>
            <person name="Andersson A."/>
            <person name="Bertilsson S."/>
            <person name="Dopson M."/>
        </authorList>
    </citation>
    <scope>NUCLEOTIDE SEQUENCE</scope>
    <source>
        <strain evidence="1">TM448A00064</strain>
        <strain evidence="2">TM448B00061</strain>
    </source>
</reference>
<gene>
    <name evidence="1" type="ORF">TM448A00064_0009</name>
    <name evidence="2" type="ORF">TM448B00061_0020</name>
</gene>
<organism evidence="1">
    <name type="scientific">viral metagenome</name>
    <dbReference type="NCBI Taxonomy" id="1070528"/>
    <lineage>
        <taxon>unclassified sequences</taxon>
        <taxon>metagenomes</taxon>
        <taxon>organismal metagenomes</taxon>
    </lineage>
</organism>
<name>A0A6H1Z9H0_9ZZZZ</name>
<dbReference type="EMBL" id="MT144588">
    <property type="protein sequence ID" value="QJH93400.1"/>
    <property type="molecule type" value="Genomic_DNA"/>
</dbReference>
<proteinExistence type="predicted"/>
<dbReference type="AlphaFoldDB" id="A0A6H1Z9H0"/>
<accession>A0A6H1Z9H0</accession>
<evidence type="ECO:0000313" key="2">
    <source>
        <dbReference type="EMBL" id="QJH93400.1"/>
    </source>
</evidence>
<evidence type="ECO:0000313" key="1">
    <source>
        <dbReference type="EMBL" id="QJA43830.1"/>
    </source>
</evidence>
<dbReference type="EMBL" id="MT143971">
    <property type="protein sequence ID" value="QJA43830.1"/>
    <property type="molecule type" value="Genomic_DNA"/>
</dbReference>
<protein>
    <submittedName>
        <fullName evidence="1">Uncharacterized protein</fullName>
    </submittedName>
</protein>
<sequence length="53" mass="6477">MKNKDIDRYNLTDKEKAELRHLRNLRRRLKPKGCFEPQDKARLRELQLNGQKD</sequence>